<dbReference type="Gene3D" id="3.40.50.1820">
    <property type="entry name" value="alpha/beta hydrolase"/>
    <property type="match status" value="1"/>
</dbReference>
<dbReference type="GO" id="GO:0005737">
    <property type="term" value="C:cytoplasm"/>
    <property type="evidence" value="ECO:0007669"/>
    <property type="project" value="UniProtKB-SubCell"/>
</dbReference>
<dbReference type="SUPFAM" id="SSF53474">
    <property type="entry name" value="alpha/beta-Hydrolases"/>
    <property type="match status" value="1"/>
</dbReference>
<dbReference type="GO" id="GO:0004177">
    <property type="term" value="F:aminopeptidase activity"/>
    <property type="evidence" value="ECO:0007669"/>
    <property type="project" value="UniProtKB-UniRule"/>
</dbReference>
<dbReference type="EMBL" id="QPMH01000006">
    <property type="protein sequence ID" value="RDD62307.1"/>
    <property type="molecule type" value="Genomic_DNA"/>
</dbReference>
<dbReference type="PRINTS" id="PR00793">
    <property type="entry name" value="PROAMNOPTASE"/>
</dbReference>
<name>A0A369TDR9_9PROT</name>
<dbReference type="AlphaFoldDB" id="A0A369TDR9"/>
<dbReference type="PIRSF" id="PIRSF006431">
    <property type="entry name" value="Pept_S33"/>
    <property type="match status" value="1"/>
</dbReference>
<accession>A0A369TDR9</accession>
<evidence type="ECO:0000256" key="3">
    <source>
        <dbReference type="ARBA" id="ARBA00010088"/>
    </source>
</evidence>
<evidence type="ECO:0000256" key="9">
    <source>
        <dbReference type="ARBA" id="ARBA00022801"/>
    </source>
</evidence>
<evidence type="ECO:0000256" key="6">
    <source>
        <dbReference type="ARBA" id="ARBA00022438"/>
    </source>
</evidence>
<dbReference type="InterPro" id="IPR000073">
    <property type="entry name" value="AB_hydrolase_1"/>
</dbReference>
<comment type="caution">
    <text evidence="15">The sequence shown here is derived from an EMBL/GenBank/DDBJ whole genome shotgun (WGS) entry which is preliminary data.</text>
</comment>
<dbReference type="GO" id="GO:0006508">
    <property type="term" value="P:proteolysis"/>
    <property type="evidence" value="ECO:0007669"/>
    <property type="project" value="UniProtKB-KW"/>
</dbReference>
<evidence type="ECO:0000256" key="4">
    <source>
        <dbReference type="ARBA" id="ARBA00012568"/>
    </source>
</evidence>
<dbReference type="EC" id="3.4.11.5" evidence="4 11"/>
<evidence type="ECO:0000256" key="2">
    <source>
        <dbReference type="ARBA" id="ARBA00004496"/>
    </source>
</evidence>
<dbReference type="PANTHER" id="PTHR43722:SF1">
    <property type="entry name" value="PROLINE IMINOPEPTIDASE"/>
    <property type="match status" value="1"/>
</dbReference>
<evidence type="ECO:0000259" key="14">
    <source>
        <dbReference type="Pfam" id="PF00561"/>
    </source>
</evidence>
<dbReference type="InterPro" id="IPR002410">
    <property type="entry name" value="Peptidase_S33"/>
</dbReference>
<dbReference type="Pfam" id="PF00561">
    <property type="entry name" value="Abhydrolase_1"/>
    <property type="match status" value="1"/>
</dbReference>
<dbReference type="PANTHER" id="PTHR43722">
    <property type="entry name" value="PROLINE IMINOPEPTIDASE"/>
    <property type="match status" value="1"/>
</dbReference>
<evidence type="ECO:0000256" key="8">
    <source>
        <dbReference type="ARBA" id="ARBA00022670"/>
    </source>
</evidence>
<keyword evidence="7 11" id="KW-0963">Cytoplasm</keyword>
<proteinExistence type="inferred from homology"/>
<evidence type="ECO:0000256" key="7">
    <source>
        <dbReference type="ARBA" id="ARBA00022490"/>
    </source>
</evidence>
<evidence type="ECO:0000256" key="10">
    <source>
        <dbReference type="ARBA" id="ARBA00029605"/>
    </source>
</evidence>
<organism evidence="15 16">
    <name type="scientific">Ferruginivarius sediminum</name>
    <dbReference type="NCBI Taxonomy" id="2661937"/>
    <lineage>
        <taxon>Bacteria</taxon>
        <taxon>Pseudomonadati</taxon>
        <taxon>Pseudomonadota</taxon>
        <taxon>Alphaproteobacteria</taxon>
        <taxon>Rhodospirillales</taxon>
        <taxon>Rhodospirillaceae</taxon>
        <taxon>Ferruginivarius</taxon>
    </lineage>
</organism>
<dbReference type="InterPro" id="IPR005944">
    <property type="entry name" value="Pro_iminopeptidase"/>
</dbReference>
<dbReference type="RefSeq" id="WP_114581819.1">
    <property type="nucleotide sequence ID" value="NZ_QPMH01000006.1"/>
</dbReference>
<protein>
    <recommendedName>
        <fullName evidence="5 11">Proline iminopeptidase</fullName>
        <shortName evidence="11">PIP</shortName>
        <ecNumber evidence="4 11">3.4.11.5</ecNumber>
    </recommendedName>
    <alternativeName>
        <fullName evidence="10 11">Prolyl aminopeptidase</fullName>
    </alternativeName>
</protein>
<feature type="domain" description="AB hydrolase-1" evidence="14">
    <location>
        <begin position="40"/>
        <end position="300"/>
    </location>
</feature>
<keyword evidence="6 11" id="KW-0031">Aminopeptidase</keyword>
<evidence type="ECO:0000313" key="15">
    <source>
        <dbReference type="EMBL" id="RDD62307.1"/>
    </source>
</evidence>
<comment type="catalytic activity">
    <reaction evidence="1 11 13">
        <text>Release of N-terminal proline from a peptide.</text>
        <dbReference type="EC" id="3.4.11.5"/>
    </reaction>
</comment>
<feature type="active site" evidence="12">
    <location>
        <position position="268"/>
    </location>
</feature>
<reference evidence="15 16" key="1">
    <citation type="submission" date="2018-07" db="EMBL/GenBank/DDBJ databases">
        <title>Venubactetium sediminum gen. nov., sp. nov., isolated from a marine solar saltern.</title>
        <authorList>
            <person name="Wang S."/>
        </authorList>
    </citation>
    <scope>NUCLEOTIDE SEQUENCE [LARGE SCALE GENOMIC DNA]</scope>
    <source>
        <strain evidence="15 16">WD2A32</strain>
    </source>
</reference>
<dbReference type="Proteomes" id="UP000253941">
    <property type="component" value="Unassembled WGS sequence"/>
</dbReference>
<keyword evidence="16" id="KW-1185">Reference proteome</keyword>
<feature type="active site" description="Proton donor" evidence="12">
    <location>
        <position position="296"/>
    </location>
</feature>
<evidence type="ECO:0000256" key="13">
    <source>
        <dbReference type="RuleBase" id="RU003421"/>
    </source>
</evidence>
<evidence type="ECO:0000256" key="5">
    <source>
        <dbReference type="ARBA" id="ARBA00021843"/>
    </source>
</evidence>
<evidence type="ECO:0000256" key="12">
    <source>
        <dbReference type="PIRSR" id="PIRSR006431-1"/>
    </source>
</evidence>
<gene>
    <name evidence="15" type="primary">pip</name>
    <name evidence="15" type="ORF">DRB17_08745</name>
</gene>
<keyword evidence="9 11" id="KW-0378">Hydrolase</keyword>
<feature type="active site" description="Nucleophile" evidence="12">
    <location>
        <position position="114"/>
    </location>
</feature>
<sequence>MTRQQRDLYPPIEPRESGMLRLDDLHTMYWEVSGAADGQPVVFLHGGPGAGASADHRRFFDPRHYRIVVFDQRGAGRSRPLGETRDNTTQHLIADMELLRRHLDIERWLVFGGSWGSTLALAYAEAHPERVTALILRGIFLCRSAEIDWFLYGMRKLFPEAWERFAGFIPAAEQGDLLTAYHRRLLDPDPGIHMPAARAWSTYEGACSTLLPSPETVAAFGEERMALGLARLEAHYFRNRVFLRENQLLDEIGRIHDIPGAIVQGRYDAVCPIQNAHDLRKAWPKSHYTVVPDAGHSAMEPGVRRALVSAAERFKNVA</sequence>
<keyword evidence="8 11" id="KW-0645">Protease</keyword>
<evidence type="ECO:0000256" key="11">
    <source>
        <dbReference type="PIRNR" id="PIRNR006431"/>
    </source>
</evidence>
<evidence type="ECO:0000256" key="1">
    <source>
        <dbReference type="ARBA" id="ARBA00001585"/>
    </source>
</evidence>
<evidence type="ECO:0000313" key="16">
    <source>
        <dbReference type="Proteomes" id="UP000253941"/>
    </source>
</evidence>
<dbReference type="NCBIfam" id="TIGR01249">
    <property type="entry name" value="pro_imino_pep_1"/>
    <property type="match status" value="1"/>
</dbReference>
<dbReference type="PRINTS" id="PR00111">
    <property type="entry name" value="ABHYDROLASE"/>
</dbReference>
<dbReference type="InterPro" id="IPR029058">
    <property type="entry name" value="AB_hydrolase_fold"/>
</dbReference>
<comment type="subcellular location">
    <subcellularLocation>
        <location evidence="2 11">Cytoplasm</location>
    </subcellularLocation>
</comment>
<comment type="similarity">
    <text evidence="3 11 13">Belongs to the peptidase S33 family.</text>
</comment>